<dbReference type="InterPro" id="IPR008700">
    <property type="entry name" value="TypeIII_avirulence_cleave"/>
</dbReference>
<dbReference type="EMBL" id="CP046172">
    <property type="protein sequence ID" value="QIS10670.1"/>
    <property type="molecule type" value="Genomic_DNA"/>
</dbReference>
<reference evidence="2 3" key="1">
    <citation type="journal article" date="2019" name="ACS Chem. Biol.">
        <title>Identification and Mobilization of a Cryptic Antibiotic Biosynthesis Gene Locus from a Human-Pathogenic Nocardia Isolate.</title>
        <authorList>
            <person name="Herisse M."/>
            <person name="Ishida K."/>
            <person name="Porter J.L."/>
            <person name="Howden B."/>
            <person name="Hertweck C."/>
            <person name="Stinear T.P."/>
            <person name="Pidot S.J."/>
        </authorList>
    </citation>
    <scope>NUCLEOTIDE SEQUENCE [LARGE SCALE GENOMIC DNA]</scope>
    <source>
        <strain evidence="2 3">AUSMDU00012717</strain>
    </source>
</reference>
<gene>
    <name evidence="2" type="ORF">F5544_13915</name>
</gene>
<accession>A0A6G9YC07</accession>
<dbReference type="AlphaFoldDB" id="A0A6G9YC07"/>
<name>A0A6G9YC07_9NOCA</name>
<feature type="domain" description="RIN4 pathogenic type III effector avirulence factor Avr cleavage site" evidence="1">
    <location>
        <begin position="91"/>
        <end position="111"/>
    </location>
</feature>
<proteinExistence type="predicted"/>
<dbReference type="InterPro" id="IPR034660">
    <property type="entry name" value="DinB/YfiT-like"/>
</dbReference>
<dbReference type="SUPFAM" id="SSF109854">
    <property type="entry name" value="DinB/YfiT-like putative metalloenzymes"/>
    <property type="match status" value="1"/>
</dbReference>
<dbReference type="Pfam" id="PF05627">
    <property type="entry name" value="AvrRpt-cleavage"/>
    <property type="match status" value="1"/>
</dbReference>
<dbReference type="Proteomes" id="UP000503540">
    <property type="component" value="Chromosome"/>
</dbReference>
<dbReference type="RefSeq" id="WP_167473613.1">
    <property type="nucleotide sequence ID" value="NZ_CP046172.1"/>
</dbReference>
<protein>
    <submittedName>
        <fullName evidence="2">DinB family protein</fullName>
    </submittedName>
</protein>
<keyword evidence="3" id="KW-1185">Reference proteome</keyword>
<organism evidence="2 3">
    <name type="scientific">Nocardia arthritidis</name>
    <dbReference type="NCBI Taxonomy" id="228602"/>
    <lineage>
        <taxon>Bacteria</taxon>
        <taxon>Bacillati</taxon>
        <taxon>Actinomycetota</taxon>
        <taxon>Actinomycetes</taxon>
        <taxon>Mycobacteriales</taxon>
        <taxon>Nocardiaceae</taxon>
        <taxon>Nocardia</taxon>
    </lineage>
</organism>
<evidence type="ECO:0000259" key="1">
    <source>
        <dbReference type="Pfam" id="PF05627"/>
    </source>
</evidence>
<evidence type="ECO:0000313" key="2">
    <source>
        <dbReference type="EMBL" id="QIS10670.1"/>
    </source>
</evidence>
<sequence length="176" mass="19112">MPIVPDTKNWTWVLERACPECGFDAGATAYEAVPELTRDVARRFATVLRRPDAAVRPDESTWSALEYGAHVRDVCRLFDQRLGLMLAGTPGGAVPKFANWDQDETAIADGYATQDPAAVSADLSAAAEIVAHSFESVPAAERAKQGARSDGATFTVDSFARYFIHDLVHHAYDVKG</sequence>
<dbReference type="Gene3D" id="1.20.120.450">
    <property type="entry name" value="dinb family like domain"/>
    <property type="match status" value="1"/>
</dbReference>
<evidence type="ECO:0000313" key="3">
    <source>
        <dbReference type="Proteomes" id="UP000503540"/>
    </source>
</evidence>
<dbReference type="KEGG" id="nah:F5544_13915"/>